<organism evidence="1">
    <name type="scientific">marine metagenome</name>
    <dbReference type="NCBI Taxonomy" id="408172"/>
    <lineage>
        <taxon>unclassified sequences</taxon>
        <taxon>metagenomes</taxon>
        <taxon>ecological metagenomes</taxon>
    </lineage>
</organism>
<feature type="non-terminal residue" evidence="1">
    <location>
        <position position="1"/>
    </location>
</feature>
<sequence>DNVKEARRMSKTYPWVKLAFTAESWEATEAIARTFPGQRRGPRCPELTGKIPLAVWNEDRTGRGACLECGLCITGVNNVRFAATK</sequence>
<gene>
    <name evidence="1" type="ORF">METZ01_LOCUS445883</name>
</gene>
<evidence type="ECO:0000313" key="1">
    <source>
        <dbReference type="EMBL" id="SVD93029.1"/>
    </source>
</evidence>
<name>A0A382ZCT2_9ZZZZ</name>
<proteinExistence type="predicted"/>
<accession>A0A382ZCT2</accession>
<protein>
    <submittedName>
        <fullName evidence="1">Uncharacterized protein</fullName>
    </submittedName>
</protein>
<dbReference type="EMBL" id="UINC01182684">
    <property type="protein sequence ID" value="SVD93029.1"/>
    <property type="molecule type" value="Genomic_DNA"/>
</dbReference>
<reference evidence="1" key="1">
    <citation type="submission" date="2018-05" db="EMBL/GenBank/DDBJ databases">
        <authorList>
            <person name="Lanie J.A."/>
            <person name="Ng W.-L."/>
            <person name="Kazmierczak K.M."/>
            <person name="Andrzejewski T.M."/>
            <person name="Davidsen T.M."/>
            <person name="Wayne K.J."/>
            <person name="Tettelin H."/>
            <person name="Glass J.I."/>
            <person name="Rusch D."/>
            <person name="Podicherti R."/>
            <person name="Tsui H.-C.T."/>
            <person name="Winkler M.E."/>
        </authorList>
    </citation>
    <scope>NUCLEOTIDE SEQUENCE</scope>
</reference>
<dbReference type="AlphaFoldDB" id="A0A382ZCT2"/>